<evidence type="ECO:0000256" key="9">
    <source>
        <dbReference type="ARBA" id="ARBA00023098"/>
    </source>
</evidence>
<dbReference type="PANTHER" id="PTHR11035:SF35">
    <property type="entry name" value="VERY-LONG-CHAIN (3R)-3-HYDROXYACYL-COA DEHYDRATASE"/>
    <property type="match status" value="1"/>
</dbReference>
<evidence type="ECO:0000256" key="1">
    <source>
        <dbReference type="ARBA" id="ARBA00004141"/>
    </source>
</evidence>
<evidence type="ECO:0000256" key="5">
    <source>
        <dbReference type="ARBA" id="ARBA00022516"/>
    </source>
</evidence>
<comment type="similarity">
    <text evidence="3 13">Belongs to the very long-chain fatty acids dehydratase HACD family.</text>
</comment>
<evidence type="ECO:0000313" key="15">
    <source>
        <dbReference type="Proteomes" id="UP000660262"/>
    </source>
</evidence>
<evidence type="ECO:0000256" key="2">
    <source>
        <dbReference type="ARBA" id="ARBA00005194"/>
    </source>
</evidence>
<keyword evidence="6 13" id="KW-0812">Transmembrane</keyword>
<evidence type="ECO:0000256" key="11">
    <source>
        <dbReference type="ARBA" id="ARBA00023160"/>
    </source>
</evidence>
<dbReference type="EC" id="4.2.1.134" evidence="4 13"/>
<keyword evidence="11 13" id="KW-0275">Fatty acid biosynthesis</keyword>
<evidence type="ECO:0000256" key="13">
    <source>
        <dbReference type="RuleBase" id="RU363109"/>
    </source>
</evidence>
<organism evidence="14 15">
    <name type="scientific">Pycnococcus provasolii</name>
    <dbReference type="NCBI Taxonomy" id="41880"/>
    <lineage>
        <taxon>Eukaryota</taxon>
        <taxon>Viridiplantae</taxon>
        <taxon>Chlorophyta</taxon>
        <taxon>Pseudoscourfieldiophyceae</taxon>
        <taxon>Pseudoscourfieldiales</taxon>
        <taxon>Pycnococcaceae</taxon>
        <taxon>Pycnococcus</taxon>
    </lineage>
</organism>
<keyword evidence="10 13" id="KW-0472">Membrane</keyword>
<reference evidence="14" key="1">
    <citation type="submission" date="2020-10" db="EMBL/GenBank/DDBJ databases">
        <title>Unveiling of a novel bifunctional photoreceptor, Dualchrome1, isolated from a cosmopolitan green alga.</title>
        <authorList>
            <person name="Suzuki S."/>
            <person name="Kawachi M."/>
        </authorList>
    </citation>
    <scope>NUCLEOTIDE SEQUENCE</scope>
    <source>
        <strain evidence="14">NIES 2893</strain>
    </source>
</reference>
<sequence length="311" mass="34490">MAMLASTYLFAYNSAMFAAWLYVLCNLAASLSSSFTSTTFEAQHPLLIPQDYLATEPKGSASRPVVPPVTWQKVSDLSFYAKTTYVKPRLIVAYRSIESLAITIQTATILETIHAILRVVRSSPANNFLQWIGRTHVIAVAATLATYVPETKQYTSAEQMPSFHALTALAVVFFWAISECIRYPWAAVKIVADSEFARNIGAIQSLNRVLTWLRYSAFVVLYPAGFLAEEALLIGCLPFAFSRKPYDIAMPNAWNFSFTYSSFLLCVLYAQPVGFFALYIHMFEQRYKKLGGAPSSSGTGDAAAAKQKKRA</sequence>
<dbReference type="OrthoDB" id="46988at2759"/>
<evidence type="ECO:0000256" key="6">
    <source>
        <dbReference type="ARBA" id="ARBA00022692"/>
    </source>
</evidence>
<name>A0A830HTK1_9CHLO</name>
<proteinExistence type="inferred from homology"/>
<accession>A0A830HTK1</accession>
<dbReference type="EMBL" id="BNJQ01000029">
    <property type="protein sequence ID" value="GHP10452.1"/>
    <property type="molecule type" value="Genomic_DNA"/>
</dbReference>
<evidence type="ECO:0000256" key="12">
    <source>
        <dbReference type="ARBA" id="ARBA00023239"/>
    </source>
</evidence>
<dbReference type="Proteomes" id="UP000660262">
    <property type="component" value="Unassembled WGS sequence"/>
</dbReference>
<dbReference type="GO" id="GO:0030148">
    <property type="term" value="P:sphingolipid biosynthetic process"/>
    <property type="evidence" value="ECO:0007669"/>
    <property type="project" value="TreeGrafter"/>
</dbReference>
<feature type="transmembrane region" description="Helical" evidence="13">
    <location>
        <begin position="215"/>
        <end position="240"/>
    </location>
</feature>
<keyword evidence="15" id="KW-1185">Reference proteome</keyword>
<dbReference type="PANTHER" id="PTHR11035">
    <property type="entry name" value="VERY-LONG-CHAIN (3R)-3-HYDROXYACYL-COA DEHYDRATASE"/>
    <property type="match status" value="1"/>
</dbReference>
<evidence type="ECO:0000256" key="10">
    <source>
        <dbReference type="ARBA" id="ARBA00023136"/>
    </source>
</evidence>
<dbReference type="GO" id="GO:0102158">
    <property type="term" value="F:very-long-chain (3R)-3-hydroxyacyl-CoA dehydratase activity"/>
    <property type="evidence" value="ECO:0007669"/>
    <property type="project" value="UniProtKB-EC"/>
</dbReference>
<comment type="subcellular location">
    <subcellularLocation>
        <location evidence="13">Endoplasmic reticulum membrane</location>
        <topology evidence="13">Multi-pass membrane protein</topology>
    </subcellularLocation>
    <subcellularLocation>
        <location evidence="1">Membrane</location>
        <topology evidence="1">Multi-pass membrane protein</topology>
    </subcellularLocation>
</comment>
<evidence type="ECO:0000256" key="3">
    <source>
        <dbReference type="ARBA" id="ARBA00007811"/>
    </source>
</evidence>
<comment type="caution">
    <text evidence="13">Lacks conserved residue(s) required for the propagation of feature annotation.</text>
</comment>
<evidence type="ECO:0000256" key="8">
    <source>
        <dbReference type="ARBA" id="ARBA00022989"/>
    </source>
</evidence>
<evidence type="ECO:0000256" key="4">
    <source>
        <dbReference type="ARBA" id="ARBA00013122"/>
    </source>
</evidence>
<comment type="function">
    <text evidence="13">Catalyzes the third of the four reactions of the long-chain fatty acids elongation cycle. This endoplasmic reticulum-bound enzymatic process, allows the addition of two carbons to the chain of long- and very long-chain fatty acids/VLCFAs per cycle. This enzyme catalyzes the dehydration of the 3-hydroxyacyl-CoA intermediate into trans-2,3-enoyl-CoA, within each cycle of fatty acid elongation. Thereby, it participates to the production of VLCFAs of different chain lengths that are involved in multiple biological processes as precursors of membrane lipids and lipid mediators.</text>
</comment>
<feature type="transmembrane region" description="Helical" evidence="13">
    <location>
        <begin position="6"/>
        <end position="25"/>
    </location>
</feature>
<dbReference type="GO" id="GO:0005789">
    <property type="term" value="C:endoplasmic reticulum membrane"/>
    <property type="evidence" value="ECO:0007669"/>
    <property type="project" value="UniProtKB-SubCell"/>
</dbReference>
<keyword evidence="13" id="KW-0256">Endoplasmic reticulum</keyword>
<dbReference type="GO" id="GO:0030497">
    <property type="term" value="P:fatty acid elongation"/>
    <property type="evidence" value="ECO:0007669"/>
    <property type="project" value="TreeGrafter"/>
</dbReference>
<keyword evidence="9 13" id="KW-0443">Lipid metabolism</keyword>
<dbReference type="InterPro" id="IPR007482">
    <property type="entry name" value="Tyr_Pase-like_PTPLA"/>
</dbReference>
<dbReference type="GO" id="GO:0042761">
    <property type="term" value="P:very long-chain fatty acid biosynthetic process"/>
    <property type="evidence" value="ECO:0007669"/>
    <property type="project" value="TreeGrafter"/>
</dbReference>
<dbReference type="Pfam" id="PF04387">
    <property type="entry name" value="PTPLA"/>
    <property type="match status" value="1"/>
</dbReference>
<dbReference type="AlphaFoldDB" id="A0A830HTK1"/>
<dbReference type="UniPathway" id="UPA00094"/>
<keyword evidence="5 13" id="KW-0444">Lipid biosynthesis</keyword>
<feature type="transmembrane region" description="Helical" evidence="13">
    <location>
        <begin position="260"/>
        <end position="280"/>
    </location>
</feature>
<evidence type="ECO:0000313" key="14">
    <source>
        <dbReference type="EMBL" id="GHP10452.1"/>
    </source>
</evidence>
<protein>
    <recommendedName>
        <fullName evidence="4 13">Very-long-chain (3R)-3-hydroxyacyl-CoA dehydratase</fullName>
        <ecNumber evidence="4 13">4.2.1.134</ecNumber>
    </recommendedName>
</protein>
<keyword evidence="7 13" id="KW-0276">Fatty acid metabolism</keyword>
<keyword evidence="8 13" id="KW-1133">Transmembrane helix</keyword>
<evidence type="ECO:0000256" key="7">
    <source>
        <dbReference type="ARBA" id="ARBA00022832"/>
    </source>
</evidence>
<comment type="catalytic activity">
    <reaction evidence="13">
        <text>a very-long-chain (3R)-3-hydroxyacyl-CoA = a very-long-chain (2E)-enoyl-CoA + H2O</text>
        <dbReference type="Rhea" id="RHEA:45812"/>
        <dbReference type="ChEBI" id="CHEBI:15377"/>
        <dbReference type="ChEBI" id="CHEBI:83728"/>
        <dbReference type="ChEBI" id="CHEBI:85440"/>
        <dbReference type="EC" id="4.2.1.134"/>
    </reaction>
</comment>
<keyword evidence="12 13" id="KW-0456">Lyase</keyword>
<gene>
    <name evidence="14" type="ORF">PPROV_000918300</name>
</gene>
<comment type="caution">
    <text evidence="14">The sequence shown here is derived from an EMBL/GenBank/DDBJ whole genome shotgun (WGS) entry which is preliminary data.</text>
</comment>
<comment type="pathway">
    <text evidence="2 13">Lipid metabolism; fatty acid biosynthesis.</text>
</comment>